<keyword evidence="4" id="KW-0460">Magnesium</keyword>
<dbReference type="AlphaFoldDB" id="A0A8C4RAP4"/>
<dbReference type="PANTHER" id="PTHR31835:SF1">
    <property type="entry name" value="URIDINE DIPHOSPHATE GLUCOSE PYROPHOSPHATASE NUDT22"/>
    <property type="match status" value="1"/>
</dbReference>
<feature type="domain" description="Nudix hydrolase" evidence="5">
    <location>
        <begin position="120"/>
        <end position="291"/>
    </location>
</feature>
<evidence type="ECO:0000313" key="6">
    <source>
        <dbReference type="Ensembl" id="ENSEBUP00000026844.1"/>
    </source>
</evidence>
<dbReference type="InterPro" id="IPR000086">
    <property type="entry name" value="NUDIX_hydrolase_dom"/>
</dbReference>
<dbReference type="InterPro" id="IPR015797">
    <property type="entry name" value="NUDIX_hydrolase-like_dom_sf"/>
</dbReference>
<keyword evidence="3" id="KW-0378">Hydrolase</keyword>
<accession>A0A8C4RAP4</accession>
<keyword evidence="7" id="KW-1185">Reference proteome</keyword>
<evidence type="ECO:0000256" key="3">
    <source>
        <dbReference type="ARBA" id="ARBA00022801"/>
    </source>
</evidence>
<dbReference type="CDD" id="cd02883">
    <property type="entry name" value="NUDIX_Hydrolase"/>
    <property type="match status" value="1"/>
</dbReference>
<dbReference type="InterPro" id="IPR055295">
    <property type="entry name" value="NUDT22/NUDT9-like"/>
</dbReference>
<dbReference type="Ensembl" id="ENSEBUT00000027420.1">
    <property type="protein sequence ID" value="ENSEBUP00000026844.1"/>
    <property type="gene ID" value="ENSEBUG00000016525.1"/>
</dbReference>
<dbReference type="OMA" id="TCYRDFI"/>
<dbReference type="Gene3D" id="3.90.79.10">
    <property type="entry name" value="Nucleoside Triphosphate Pyrophosphohydrolase"/>
    <property type="match status" value="1"/>
</dbReference>
<dbReference type="GO" id="GO:0046872">
    <property type="term" value="F:metal ion binding"/>
    <property type="evidence" value="ECO:0007669"/>
    <property type="project" value="UniProtKB-KW"/>
</dbReference>
<dbReference type="GeneTree" id="ENSGT00390000017869"/>
<comment type="cofactor">
    <cofactor evidence="1">
        <name>Mg(2+)</name>
        <dbReference type="ChEBI" id="CHEBI:18420"/>
    </cofactor>
</comment>
<reference evidence="6" key="2">
    <citation type="submission" date="2025-09" db="UniProtKB">
        <authorList>
            <consortium name="Ensembl"/>
        </authorList>
    </citation>
    <scope>IDENTIFICATION</scope>
</reference>
<evidence type="ECO:0000256" key="1">
    <source>
        <dbReference type="ARBA" id="ARBA00001946"/>
    </source>
</evidence>
<proteinExistence type="predicted"/>
<dbReference type="GO" id="GO:0052751">
    <property type="term" value="F:GDP-mannose hydrolase activity"/>
    <property type="evidence" value="ECO:0007669"/>
    <property type="project" value="TreeGrafter"/>
</dbReference>
<protein>
    <submittedName>
        <fullName evidence="6">Nudix hydrolase 22</fullName>
    </submittedName>
</protein>
<evidence type="ECO:0000313" key="7">
    <source>
        <dbReference type="Proteomes" id="UP000694388"/>
    </source>
</evidence>
<evidence type="ECO:0000256" key="2">
    <source>
        <dbReference type="ARBA" id="ARBA00022723"/>
    </source>
</evidence>
<dbReference type="PANTHER" id="PTHR31835">
    <property type="entry name" value="URIDINE DIPHOSPHATE GLUCOSE PYROPHOSPHATASE"/>
    <property type="match status" value="1"/>
</dbReference>
<evidence type="ECO:0000256" key="4">
    <source>
        <dbReference type="ARBA" id="ARBA00022842"/>
    </source>
</evidence>
<keyword evidence="2" id="KW-0479">Metal-binding</keyword>
<dbReference type="PROSITE" id="PS51462">
    <property type="entry name" value="NUDIX"/>
    <property type="match status" value="1"/>
</dbReference>
<organism evidence="6 7">
    <name type="scientific">Eptatretus burgeri</name>
    <name type="common">Inshore hagfish</name>
    <dbReference type="NCBI Taxonomy" id="7764"/>
    <lineage>
        <taxon>Eukaryota</taxon>
        <taxon>Metazoa</taxon>
        <taxon>Chordata</taxon>
        <taxon>Craniata</taxon>
        <taxon>Vertebrata</taxon>
        <taxon>Cyclostomata</taxon>
        <taxon>Myxini</taxon>
        <taxon>Myxiniformes</taxon>
        <taxon>Myxinidae</taxon>
        <taxon>Eptatretinae</taxon>
        <taxon>Eptatretus</taxon>
    </lineage>
</organism>
<dbReference type="SUPFAM" id="SSF55811">
    <property type="entry name" value="Nudix"/>
    <property type="match status" value="1"/>
</dbReference>
<dbReference type="Proteomes" id="UP000694388">
    <property type="component" value="Unplaced"/>
</dbReference>
<evidence type="ECO:0000259" key="5">
    <source>
        <dbReference type="PROSITE" id="PS51462"/>
    </source>
</evidence>
<reference evidence="6" key="1">
    <citation type="submission" date="2025-08" db="UniProtKB">
        <authorList>
            <consortium name="Ensembl"/>
        </authorList>
    </citation>
    <scope>IDENTIFICATION</scope>
</reference>
<sequence>MEEESEVTVILVAPSPRGLPQESVRVDLSTRYNRRALSDSDERDIEVVWQDRSRGNPRIFDAPKFRLSGARLDSAGLLRIRLGLTGYRDYLGTNLAPGHKPAHLRTWGLTTCDDPHAYLADPLGVGAVLCARDDRLVLLRRSHSVAEAPGLLDVPGGHPEPLEVSNDASMDKLCAEDLQPELVVQEIFHSVLAEIRDEVNLPIHCLNTPCLMGIVRNWTSMGRPSAEFFVRCDLSSEEILQRYQQGGVEAHESTDIMFIDRELGLTLQNDREIWQQLCPSAKGAMLLFAELQPK</sequence>
<name>A0A8C4RAP4_EPTBU</name>